<dbReference type="Pfam" id="PF00226">
    <property type="entry name" value="DnaJ"/>
    <property type="match status" value="1"/>
</dbReference>
<dbReference type="CDD" id="cd06257">
    <property type="entry name" value="DnaJ"/>
    <property type="match status" value="1"/>
</dbReference>
<dbReference type="RefSeq" id="WP_008057190.1">
    <property type="nucleotide sequence ID" value="NZ_FO818640.1"/>
</dbReference>
<evidence type="ECO:0000259" key="2">
    <source>
        <dbReference type="PROSITE" id="PS50076"/>
    </source>
</evidence>
<dbReference type="SUPFAM" id="SSF46565">
    <property type="entry name" value="Chaperone J-domain"/>
    <property type="match status" value="1"/>
</dbReference>
<feature type="region of interest" description="Disordered" evidence="1">
    <location>
        <begin position="160"/>
        <end position="189"/>
    </location>
</feature>
<accession>A0A9P1KCH2</accession>
<evidence type="ECO:0000256" key="1">
    <source>
        <dbReference type="SAM" id="MobiDB-lite"/>
    </source>
</evidence>
<dbReference type="SMART" id="SM00028">
    <property type="entry name" value="TPR"/>
    <property type="match status" value="2"/>
</dbReference>
<dbReference type="Gene3D" id="1.25.40.10">
    <property type="entry name" value="Tetratricopeptide repeat domain"/>
    <property type="match status" value="1"/>
</dbReference>
<dbReference type="AlphaFoldDB" id="A0A9P1KCH2"/>
<sequence>MSFQINQGLFQLGITDNYAILGVKIDSDFNAIRKQYMRIARRLHPDTSAFQEAEEQEIGKELLAKLVSPAYNKFSKDDEKREYELLIKTIADRIKQDPNSIQISTESAKELQTIGDFNQAYETSLQELVEKQYESPKQALARIGEISELNLVYLMRSRPGNAAATPTPPPPIAATTNSEEAPPPRPAKTSFVDKACDRAVQLMQTSNYAKAILELKDAVKREPSHPRCHGLLGLIYVKQNQPKLGTPHIKKALSIDPNQPEAIEAQQLIQKTATTSSVKGKSKKSGSGSGGLLGRLFGGSKKK</sequence>
<dbReference type="SMART" id="SM00271">
    <property type="entry name" value="DnaJ"/>
    <property type="match status" value="1"/>
</dbReference>
<dbReference type="PROSITE" id="PS50076">
    <property type="entry name" value="DNAJ_2"/>
    <property type="match status" value="1"/>
</dbReference>
<dbReference type="InterPro" id="IPR011990">
    <property type="entry name" value="TPR-like_helical_dom_sf"/>
</dbReference>
<proteinExistence type="predicted"/>
<reference evidence="3 4" key="1">
    <citation type="submission" date="2014-02" db="EMBL/GenBank/DDBJ databases">
        <authorList>
            <person name="Genoscope - CEA"/>
        </authorList>
    </citation>
    <scope>NUCLEOTIDE SEQUENCE [LARGE SCALE GENOMIC DNA]</scope>
    <source>
        <strain evidence="3 4">PCC 8005</strain>
    </source>
</reference>
<dbReference type="InterPro" id="IPR036869">
    <property type="entry name" value="J_dom_sf"/>
</dbReference>
<dbReference type="Gene3D" id="1.10.287.110">
    <property type="entry name" value="DnaJ domain"/>
    <property type="match status" value="1"/>
</dbReference>
<organism evidence="3 4">
    <name type="scientific">Limnospira indica PCC 8005</name>
    <dbReference type="NCBI Taxonomy" id="376219"/>
    <lineage>
        <taxon>Bacteria</taxon>
        <taxon>Bacillati</taxon>
        <taxon>Cyanobacteriota</taxon>
        <taxon>Cyanophyceae</taxon>
        <taxon>Oscillatoriophycideae</taxon>
        <taxon>Oscillatoriales</taxon>
        <taxon>Sirenicapillariaceae</taxon>
        <taxon>Limnospira</taxon>
    </lineage>
</organism>
<dbReference type="Proteomes" id="UP000032946">
    <property type="component" value="Chromosome"/>
</dbReference>
<feature type="region of interest" description="Disordered" evidence="1">
    <location>
        <begin position="272"/>
        <end position="303"/>
    </location>
</feature>
<feature type="compositionally biased region" description="Gly residues" evidence="1">
    <location>
        <begin position="287"/>
        <end position="297"/>
    </location>
</feature>
<evidence type="ECO:0000313" key="4">
    <source>
        <dbReference type="Proteomes" id="UP000032946"/>
    </source>
</evidence>
<dbReference type="EMBL" id="FO818640">
    <property type="protein sequence ID" value="CDM93142.1"/>
    <property type="molecule type" value="Genomic_DNA"/>
</dbReference>
<dbReference type="SUPFAM" id="SSF48452">
    <property type="entry name" value="TPR-like"/>
    <property type="match status" value="1"/>
</dbReference>
<feature type="domain" description="J" evidence="2">
    <location>
        <begin position="16"/>
        <end position="87"/>
    </location>
</feature>
<dbReference type="InterPro" id="IPR001623">
    <property type="entry name" value="DnaJ_domain"/>
</dbReference>
<protein>
    <recommendedName>
        <fullName evidence="2">J domain-containing protein</fullName>
    </recommendedName>
</protein>
<gene>
    <name evidence="3" type="ORF">ARTHRO_10815</name>
</gene>
<keyword evidence="4" id="KW-1185">Reference proteome</keyword>
<name>A0A9P1KCH2_9CYAN</name>
<evidence type="ECO:0000313" key="3">
    <source>
        <dbReference type="EMBL" id="CDM93142.1"/>
    </source>
</evidence>
<dbReference type="InterPro" id="IPR019734">
    <property type="entry name" value="TPR_rpt"/>
</dbReference>